<dbReference type="AlphaFoldDB" id="A0A6J4J9H5"/>
<dbReference type="PROSITE" id="PS00077">
    <property type="entry name" value="COX1_CUB"/>
    <property type="match status" value="1"/>
</dbReference>
<comment type="similarity">
    <text evidence="3 17">Belongs to the heme-copper respiratory oxidase family.</text>
</comment>
<dbReference type="GO" id="GO:0020037">
    <property type="term" value="F:heme binding"/>
    <property type="evidence" value="ECO:0007669"/>
    <property type="project" value="InterPro"/>
</dbReference>
<dbReference type="InterPro" id="IPR036927">
    <property type="entry name" value="Cyt_c_oxase-like_su1_sf"/>
</dbReference>
<evidence type="ECO:0000256" key="11">
    <source>
        <dbReference type="ARBA" id="ARBA00022989"/>
    </source>
</evidence>
<feature type="transmembrane region" description="Helical" evidence="18">
    <location>
        <begin position="123"/>
        <end position="143"/>
    </location>
</feature>
<evidence type="ECO:0000256" key="17">
    <source>
        <dbReference type="RuleBase" id="RU000370"/>
    </source>
</evidence>
<gene>
    <name evidence="20" type="ORF">AVDCRST_MAG76-3531</name>
</gene>
<feature type="transmembrane region" description="Helical" evidence="18">
    <location>
        <begin position="324"/>
        <end position="349"/>
    </location>
</feature>
<keyword evidence="18" id="KW-1003">Cell membrane</keyword>
<evidence type="ECO:0000256" key="15">
    <source>
        <dbReference type="ARBA" id="ARBA00025218"/>
    </source>
</evidence>
<feature type="transmembrane region" description="Helical" evidence="18">
    <location>
        <begin position="591"/>
        <end position="609"/>
    </location>
</feature>
<evidence type="ECO:0000256" key="7">
    <source>
        <dbReference type="ARBA" id="ARBA00022692"/>
    </source>
</evidence>
<keyword evidence="20" id="KW-0560">Oxidoreductase</keyword>
<feature type="transmembrane region" description="Helical" evidence="18">
    <location>
        <begin position="478"/>
        <end position="501"/>
    </location>
</feature>
<comment type="caution">
    <text evidence="18">Lacks conserved residue(s) required for the propagation of feature annotation.</text>
</comment>
<keyword evidence="14 18" id="KW-0472">Membrane</keyword>
<dbReference type="GO" id="GO:0005886">
    <property type="term" value="C:plasma membrane"/>
    <property type="evidence" value="ECO:0007669"/>
    <property type="project" value="UniProtKB-SubCell"/>
</dbReference>
<evidence type="ECO:0000256" key="2">
    <source>
        <dbReference type="ARBA" id="ARBA00004673"/>
    </source>
</evidence>
<dbReference type="UniPathway" id="UPA00705"/>
<comment type="function">
    <text evidence="15 18">Cytochrome c oxidase is the component of the respiratory chain that catalyzes the reduction of oxygen to water. Subunits 1-3 form the functional core of the enzyme complex. CO I is the catalytic subunit of the enzyme. Electrons originating in cytochrome c are transferred via the copper A center of subunit 2 and heme A of subunit 1 to the bimetallic center formed by heme A3 and copper B.</text>
</comment>
<feature type="transmembrane region" description="Helical" evidence="18">
    <location>
        <begin position="207"/>
        <end position="232"/>
    </location>
</feature>
<protein>
    <recommendedName>
        <fullName evidence="18">Cytochrome c oxidase subunit 1</fullName>
        <ecNumber evidence="18">7.1.1.9</ecNumber>
    </recommendedName>
</protein>
<name>A0A6J4J9H5_9ACTN</name>
<dbReference type="EC" id="7.1.1.9" evidence="18"/>
<keyword evidence="13 18" id="KW-0186">Copper</keyword>
<keyword evidence="11 18" id="KW-1133">Transmembrane helix</keyword>
<dbReference type="GO" id="GO:0022904">
    <property type="term" value="P:respiratory electron transport chain"/>
    <property type="evidence" value="ECO:0007669"/>
    <property type="project" value="TreeGrafter"/>
</dbReference>
<feature type="transmembrane region" description="Helical" evidence="18">
    <location>
        <begin position="435"/>
        <end position="457"/>
    </location>
</feature>
<evidence type="ECO:0000256" key="10">
    <source>
        <dbReference type="ARBA" id="ARBA00022982"/>
    </source>
</evidence>
<evidence type="ECO:0000256" key="18">
    <source>
        <dbReference type="RuleBase" id="RU363061"/>
    </source>
</evidence>
<sequence>MTLLEEKREDAAPGRAALRELWEEAPGLLGFFTTVDHKRLGIRYIYTSFVFFAFAGLSALAMRAQLTAPELEVVGAQQYNELMTMHGTTMIFLFNTPVLAGFGNFLVPLMIGARDMAYPRLNAFSYWVFLGGGLFMYSSYLVAQVPDGGWFGLTPLTSSTYSPDLSVDFWALGIVFVGLSTTVGSVNFIVTIFKLRAPGMTLNRMPIFVWSMLVFAFMALFAVPAVTLAAGLLELDRLFGTAWFVPSLGGSVLLYQHLFWFWGHPEVYILFVPATGMVSTIIPVFSRRALAGYLWVVASLVGIGFLSFGVWVHHMFATGLPALAMALFAAASLVIALPSGVQFFAWIATMWRGKVVLSVPMLFAIGFLLIFMLGGITGVMVAVLPFDWQVTDSYFVVAHLHYVLNGAVVFPIFGALYYWFPKMVGREFNERLGKASFWVMFVGFNITFFPMHILGFLGMPRRVYTYRDGLGWEGLNTLVSVGSGVFALGTFLTFINAVWAWRKKVPVPDDPWGADTLEFATSSPPPAYNFAAIPFVEGRHPLWDAKEVRVARPEGEDDTGLLRPGVVDRVTPVTSGIDSLPEDRLEIPEDTWLPFLIAAGLTVLFFGLLISAPLVYVIGVGAAAGAACVWAWRTEEDLV</sequence>
<organism evidence="20">
    <name type="scientific">uncultured Acidimicrobiales bacterium</name>
    <dbReference type="NCBI Taxonomy" id="310071"/>
    <lineage>
        <taxon>Bacteria</taxon>
        <taxon>Bacillati</taxon>
        <taxon>Actinomycetota</taxon>
        <taxon>Acidimicrobiia</taxon>
        <taxon>Acidimicrobiales</taxon>
        <taxon>environmental samples</taxon>
    </lineage>
</organism>
<comment type="catalytic activity">
    <reaction evidence="16 18">
        <text>4 Fe(II)-[cytochrome c] + O2 + 8 H(+)(in) = 4 Fe(III)-[cytochrome c] + 2 H2O + 4 H(+)(out)</text>
        <dbReference type="Rhea" id="RHEA:11436"/>
        <dbReference type="Rhea" id="RHEA-COMP:10350"/>
        <dbReference type="Rhea" id="RHEA-COMP:14399"/>
        <dbReference type="ChEBI" id="CHEBI:15377"/>
        <dbReference type="ChEBI" id="CHEBI:15378"/>
        <dbReference type="ChEBI" id="CHEBI:15379"/>
        <dbReference type="ChEBI" id="CHEBI:29033"/>
        <dbReference type="ChEBI" id="CHEBI:29034"/>
        <dbReference type="EC" id="7.1.1.9"/>
    </reaction>
</comment>
<dbReference type="GO" id="GO:0004129">
    <property type="term" value="F:cytochrome-c oxidase activity"/>
    <property type="evidence" value="ECO:0007669"/>
    <property type="project" value="UniProtKB-EC"/>
</dbReference>
<feature type="transmembrane region" description="Helical" evidence="18">
    <location>
        <begin position="90"/>
        <end position="111"/>
    </location>
</feature>
<dbReference type="Pfam" id="PF00115">
    <property type="entry name" value="COX1"/>
    <property type="match status" value="1"/>
</dbReference>
<dbReference type="PROSITE" id="PS50855">
    <property type="entry name" value="COX1"/>
    <property type="match status" value="1"/>
</dbReference>
<dbReference type="PANTHER" id="PTHR10422:SF18">
    <property type="entry name" value="CYTOCHROME C OXIDASE SUBUNIT 1"/>
    <property type="match status" value="1"/>
</dbReference>
<keyword evidence="7 17" id="KW-0812">Transmembrane</keyword>
<keyword evidence="10 17" id="KW-0249">Electron transport</keyword>
<dbReference type="InterPro" id="IPR014241">
    <property type="entry name" value="Cyt_c_oxidase_su1_bac"/>
</dbReference>
<dbReference type="GO" id="GO:0016491">
    <property type="term" value="F:oxidoreductase activity"/>
    <property type="evidence" value="ECO:0007669"/>
    <property type="project" value="UniProtKB-KW"/>
</dbReference>
<comment type="subcellular location">
    <subcellularLocation>
        <location evidence="18">Cell membrane</location>
        <topology evidence="18">Multi-pass membrane protein</topology>
    </subcellularLocation>
    <subcellularLocation>
        <location evidence="1">Membrane</location>
        <topology evidence="1">Multi-pass membrane protein</topology>
    </subcellularLocation>
</comment>
<feature type="transmembrane region" description="Helical" evidence="18">
    <location>
        <begin position="238"/>
        <end position="255"/>
    </location>
</feature>
<evidence type="ECO:0000256" key="16">
    <source>
        <dbReference type="ARBA" id="ARBA00047816"/>
    </source>
</evidence>
<feature type="transmembrane region" description="Helical" evidence="18">
    <location>
        <begin position="44"/>
        <end position="62"/>
    </location>
</feature>
<dbReference type="InterPro" id="IPR023615">
    <property type="entry name" value="Cyt_c_Oxase_su1_BS"/>
</dbReference>
<keyword evidence="8 18" id="KW-0479">Metal-binding</keyword>
<evidence type="ECO:0000256" key="3">
    <source>
        <dbReference type="ARBA" id="ARBA00009578"/>
    </source>
</evidence>
<feature type="transmembrane region" description="Helical" evidence="18">
    <location>
        <begin position="292"/>
        <end position="312"/>
    </location>
</feature>
<evidence type="ECO:0000256" key="5">
    <source>
        <dbReference type="ARBA" id="ARBA00022617"/>
    </source>
</evidence>
<evidence type="ECO:0000256" key="12">
    <source>
        <dbReference type="ARBA" id="ARBA00023004"/>
    </source>
</evidence>
<comment type="pathway">
    <text evidence="2 18">Energy metabolism; oxidative phosphorylation.</text>
</comment>
<evidence type="ECO:0000256" key="13">
    <source>
        <dbReference type="ARBA" id="ARBA00023008"/>
    </source>
</evidence>
<feature type="transmembrane region" description="Helical" evidence="18">
    <location>
        <begin position="169"/>
        <end position="195"/>
    </location>
</feature>
<dbReference type="PRINTS" id="PR01165">
    <property type="entry name" value="CYCOXIDASEI"/>
</dbReference>
<reference evidence="20" key="1">
    <citation type="submission" date="2020-02" db="EMBL/GenBank/DDBJ databases">
        <authorList>
            <person name="Meier V. D."/>
        </authorList>
    </citation>
    <scope>NUCLEOTIDE SEQUENCE</scope>
    <source>
        <strain evidence="20">AVDCRST_MAG76</strain>
    </source>
</reference>
<keyword evidence="6 17" id="KW-0679">Respiratory chain</keyword>
<dbReference type="SUPFAM" id="SSF81442">
    <property type="entry name" value="Cytochrome c oxidase subunit I-like"/>
    <property type="match status" value="1"/>
</dbReference>
<dbReference type="InterPro" id="IPR000883">
    <property type="entry name" value="Cyt_C_Oxase_1"/>
</dbReference>
<keyword evidence="12 18" id="KW-0408">Iron</keyword>
<feature type="transmembrane region" description="Helical" evidence="18">
    <location>
        <begin position="396"/>
        <end position="420"/>
    </location>
</feature>
<evidence type="ECO:0000256" key="1">
    <source>
        <dbReference type="ARBA" id="ARBA00004141"/>
    </source>
</evidence>
<dbReference type="Gene3D" id="1.20.210.10">
    <property type="entry name" value="Cytochrome c oxidase-like, subunit I domain"/>
    <property type="match status" value="1"/>
</dbReference>
<evidence type="ECO:0000259" key="19">
    <source>
        <dbReference type="PROSITE" id="PS50855"/>
    </source>
</evidence>
<evidence type="ECO:0000256" key="6">
    <source>
        <dbReference type="ARBA" id="ARBA00022660"/>
    </source>
</evidence>
<proteinExistence type="inferred from homology"/>
<evidence type="ECO:0000256" key="4">
    <source>
        <dbReference type="ARBA" id="ARBA00022448"/>
    </source>
</evidence>
<evidence type="ECO:0000256" key="8">
    <source>
        <dbReference type="ARBA" id="ARBA00022723"/>
    </source>
</evidence>
<feature type="transmembrane region" description="Helical" evidence="18">
    <location>
        <begin position="361"/>
        <end position="384"/>
    </location>
</feature>
<dbReference type="NCBIfam" id="TIGR02891">
    <property type="entry name" value="CtaD_CoxA"/>
    <property type="match status" value="1"/>
</dbReference>
<dbReference type="PANTHER" id="PTHR10422">
    <property type="entry name" value="CYTOCHROME C OXIDASE SUBUNIT 1"/>
    <property type="match status" value="1"/>
</dbReference>
<accession>A0A6J4J9H5</accession>
<evidence type="ECO:0000313" key="20">
    <source>
        <dbReference type="EMBL" id="CAA9274343.1"/>
    </source>
</evidence>
<keyword evidence="5 17" id="KW-0349">Heme</keyword>
<feature type="transmembrane region" description="Helical" evidence="18">
    <location>
        <begin position="614"/>
        <end position="632"/>
    </location>
</feature>
<feature type="transmembrane region" description="Helical" evidence="18">
    <location>
        <begin position="267"/>
        <end position="286"/>
    </location>
</feature>
<dbReference type="GO" id="GO:0015990">
    <property type="term" value="P:electron transport coupled proton transport"/>
    <property type="evidence" value="ECO:0007669"/>
    <property type="project" value="InterPro"/>
</dbReference>
<dbReference type="InterPro" id="IPR023616">
    <property type="entry name" value="Cyt_c_oxase-like_su1_dom"/>
</dbReference>
<keyword evidence="9" id="KW-1278">Translocase</keyword>
<dbReference type="GO" id="GO:0046872">
    <property type="term" value="F:metal ion binding"/>
    <property type="evidence" value="ECO:0007669"/>
    <property type="project" value="UniProtKB-KW"/>
</dbReference>
<feature type="domain" description="Cytochrome oxidase subunit I profile" evidence="19">
    <location>
        <begin position="16"/>
        <end position="537"/>
    </location>
</feature>
<dbReference type="EMBL" id="CADCSZ010000212">
    <property type="protein sequence ID" value="CAA9274343.1"/>
    <property type="molecule type" value="Genomic_DNA"/>
</dbReference>
<evidence type="ECO:0000256" key="9">
    <source>
        <dbReference type="ARBA" id="ARBA00022967"/>
    </source>
</evidence>
<keyword evidence="4 17" id="KW-0813">Transport</keyword>
<evidence type="ECO:0000256" key="14">
    <source>
        <dbReference type="ARBA" id="ARBA00023136"/>
    </source>
</evidence>
<dbReference type="GO" id="GO:0006119">
    <property type="term" value="P:oxidative phosphorylation"/>
    <property type="evidence" value="ECO:0007669"/>
    <property type="project" value="UniProtKB-UniPathway"/>
</dbReference>